<evidence type="ECO:0000256" key="1">
    <source>
        <dbReference type="SAM" id="MobiDB-lite"/>
    </source>
</evidence>
<keyword evidence="2" id="KW-0472">Membrane</keyword>
<feature type="region of interest" description="Disordered" evidence="1">
    <location>
        <begin position="369"/>
        <end position="463"/>
    </location>
</feature>
<evidence type="ECO:0000256" key="2">
    <source>
        <dbReference type="SAM" id="Phobius"/>
    </source>
</evidence>
<dbReference type="Proteomes" id="UP000785679">
    <property type="component" value="Unassembled WGS sequence"/>
</dbReference>
<feature type="transmembrane region" description="Helical" evidence="2">
    <location>
        <begin position="12"/>
        <end position="39"/>
    </location>
</feature>
<sequence>MVLVDFDTLDVILFFSGLLEISIFIAYIVFQIYVIRLLTLKSFNKSSKISMAIFTSSIAFRFLNGVTYLLLRFAYFHACNQDLLQILAYFSFMNILATILSWIVLYYFVFEIQDVRDRLQWSSKTVSEFKESQRKRRLIRFIAILCVLMFTGTIAVLQVKNEIIGSQYSHADAIIDFIVRIPKFIMDLIVGYTFLSLLDFFKKMKMRTLQRQKKKFTRFNRLVFIWIMVIFYLKVIHALCNLVFNRFVVIMMPDGNPKYVFEILRLLYANYFIPIVDFLTASTLLYLYYFQGKRVARYKDLTSRARNLSECSDCSMSDDNSRYNYSTKSIERLLKSKIPVANQRFVSNGISSDEHKIPNVLSNGEIVWSEQESPSEESSDEEKQSINEFKISHGSSSKDGDISSTGAKGTIRSGKQGSSNQDKKSSKKSQRVLYQAPKFRDELSAQNQRRPTKIKRQIAPAQDSKFETTSLIKQFLICQALDEAEQLASHQSSVPSINNNKATLIEDELPQ</sequence>
<evidence type="ECO:0000313" key="3">
    <source>
        <dbReference type="EMBL" id="TNV79576.1"/>
    </source>
</evidence>
<gene>
    <name evidence="3" type="ORF">FGO68_gene13526</name>
</gene>
<feature type="transmembrane region" description="Helical" evidence="2">
    <location>
        <begin position="138"/>
        <end position="157"/>
    </location>
</feature>
<name>A0A8J8NQA9_HALGN</name>
<feature type="transmembrane region" description="Helical" evidence="2">
    <location>
        <begin position="177"/>
        <end position="201"/>
    </location>
</feature>
<feature type="transmembrane region" description="Helical" evidence="2">
    <location>
        <begin position="222"/>
        <end position="248"/>
    </location>
</feature>
<organism evidence="3 4">
    <name type="scientific">Halteria grandinella</name>
    <dbReference type="NCBI Taxonomy" id="5974"/>
    <lineage>
        <taxon>Eukaryota</taxon>
        <taxon>Sar</taxon>
        <taxon>Alveolata</taxon>
        <taxon>Ciliophora</taxon>
        <taxon>Intramacronucleata</taxon>
        <taxon>Spirotrichea</taxon>
        <taxon>Stichotrichia</taxon>
        <taxon>Sporadotrichida</taxon>
        <taxon>Halteriidae</taxon>
        <taxon>Halteria</taxon>
    </lineage>
</organism>
<proteinExistence type="predicted"/>
<dbReference type="EMBL" id="RRYP01008738">
    <property type="protein sequence ID" value="TNV79576.1"/>
    <property type="molecule type" value="Genomic_DNA"/>
</dbReference>
<feature type="compositionally biased region" description="Polar residues" evidence="1">
    <location>
        <begin position="488"/>
        <end position="502"/>
    </location>
</feature>
<feature type="transmembrane region" description="Helical" evidence="2">
    <location>
        <begin position="86"/>
        <end position="109"/>
    </location>
</feature>
<reference evidence="3" key="1">
    <citation type="submission" date="2019-06" db="EMBL/GenBank/DDBJ databases">
        <authorList>
            <person name="Zheng W."/>
        </authorList>
    </citation>
    <scope>NUCLEOTIDE SEQUENCE</scope>
    <source>
        <strain evidence="3">QDHG01</strain>
    </source>
</reference>
<dbReference type="AlphaFoldDB" id="A0A8J8NQA9"/>
<feature type="region of interest" description="Disordered" evidence="1">
    <location>
        <begin position="487"/>
        <end position="511"/>
    </location>
</feature>
<feature type="transmembrane region" description="Helical" evidence="2">
    <location>
        <begin position="268"/>
        <end position="289"/>
    </location>
</feature>
<protein>
    <submittedName>
        <fullName evidence="3">Uncharacterized protein</fullName>
    </submittedName>
</protein>
<comment type="caution">
    <text evidence="3">The sequence shown here is derived from an EMBL/GenBank/DDBJ whole genome shotgun (WGS) entry which is preliminary data.</text>
</comment>
<keyword evidence="4" id="KW-1185">Reference proteome</keyword>
<keyword evidence="2" id="KW-0812">Transmembrane</keyword>
<evidence type="ECO:0000313" key="4">
    <source>
        <dbReference type="Proteomes" id="UP000785679"/>
    </source>
</evidence>
<accession>A0A8J8NQA9</accession>
<keyword evidence="2" id="KW-1133">Transmembrane helix</keyword>
<feature type="transmembrane region" description="Helical" evidence="2">
    <location>
        <begin position="51"/>
        <end position="74"/>
    </location>
</feature>